<sequence length="384" mass="42964">MAHHPYTFGLEEEYFLVRRNRRRLRHMPKTFFARCHEALGERVGSELLQTQVEVQTGVHHGIDAARADLFNLRATVGRIAAEQGLSILAAGTHPMGVWRDQVSTDKPHYDRVMQQLQMLGHRNLVCGLHVHVQPADTSARIDLLKRLQPFLPLLLALSTSSPFWMGHPTGLMGYRQTAYQEIPRTGLPPLFADQAGYDRYVARMVQSGTIENASFLWWAIRPSLAFPTLELRVPDCCTHADDALAIAQLFRCLVRYLERNPQRHAGLDAGVQAIIAENLWRAQRHGYNAGLIDLASGKLVSVREMLRNTQGAVEDDIDALQAAPAFERLWQILEEGTSAHHQLAIYNERLRAGDGRLDALQAVVDWLGEASIAGTSATAPRPDQ</sequence>
<comment type="function">
    <text evidence="4">ATP-dependent carboxylate-amine ligase which exhibits weak glutamate--cysteine ligase activity.</text>
</comment>
<dbReference type="Pfam" id="PF04107">
    <property type="entry name" value="GCS2"/>
    <property type="match status" value="1"/>
</dbReference>
<dbReference type="InterPro" id="IPR006336">
    <property type="entry name" value="GCS2"/>
</dbReference>
<reference evidence="5 6" key="1">
    <citation type="submission" date="2017-02" db="EMBL/GenBank/DDBJ databases">
        <authorList>
            <person name="Peterson S.W."/>
        </authorList>
    </citation>
    <scope>NUCLEOTIDE SEQUENCE [LARGE SCALE GENOMIC DNA]</scope>
    <source>
        <strain evidence="5 6">P15</strain>
    </source>
</reference>
<dbReference type="PANTHER" id="PTHR36510">
    <property type="entry name" value="GLUTAMATE--CYSTEINE LIGASE 2-RELATED"/>
    <property type="match status" value="1"/>
</dbReference>
<dbReference type="GO" id="GO:0004357">
    <property type="term" value="F:glutamate-cysteine ligase activity"/>
    <property type="evidence" value="ECO:0007669"/>
    <property type="project" value="UniProtKB-EC"/>
</dbReference>
<dbReference type="EC" id="6.3.2.2" evidence="4"/>
<dbReference type="InterPro" id="IPR014746">
    <property type="entry name" value="Gln_synth/guanido_kin_cat_dom"/>
</dbReference>
<dbReference type="HAMAP" id="MF_01609">
    <property type="entry name" value="Glu_cys_ligase_2"/>
    <property type="match status" value="1"/>
</dbReference>
<evidence type="ECO:0000256" key="2">
    <source>
        <dbReference type="ARBA" id="ARBA00022741"/>
    </source>
</evidence>
<dbReference type="SUPFAM" id="SSF55931">
    <property type="entry name" value="Glutamine synthetase/guanido kinase"/>
    <property type="match status" value="1"/>
</dbReference>
<dbReference type="STRING" id="428993.SAMN06296058_2883"/>
<dbReference type="OrthoDB" id="9769628at2"/>
<dbReference type="GO" id="GO:0005524">
    <property type="term" value="F:ATP binding"/>
    <property type="evidence" value="ECO:0007669"/>
    <property type="project" value="UniProtKB-KW"/>
</dbReference>
<keyword evidence="2 4" id="KW-0547">Nucleotide-binding</keyword>
<name>A0A1T5LQX8_9GAMM</name>
<dbReference type="InterPro" id="IPR011793">
    <property type="entry name" value="YbdK"/>
</dbReference>
<dbReference type="AlphaFoldDB" id="A0A1T5LQX8"/>
<dbReference type="RefSeq" id="WP_079725189.1">
    <property type="nucleotide sequence ID" value="NZ_FUZV01000002.1"/>
</dbReference>
<proteinExistence type="inferred from homology"/>
<keyword evidence="1 4" id="KW-0436">Ligase</keyword>
<evidence type="ECO:0000256" key="1">
    <source>
        <dbReference type="ARBA" id="ARBA00022598"/>
    </source>
</evidence>
<dbReference type="Gene3D" id="3.30.590.20">
    <property type="match status" value="1"/>
</dbReference>
<evidence type="ECO:0000256" key="3">
    <source>
        <dbReference type="ARBA" id="ARBA00022840"/>
    </source>
</evidence>
<dbReference type="EMBL" id="FUZV01000002">
    <property type="protein sequence ID" value="SKC77989.1"/>
    <property type="molecule type" value="Genomic_DNA"/>
</dbReference>
<dbReference type="NCBIfam" id="TIGR02050">
    <property type="entry name" value="gshA_cyan_rel"/>
    <property type="match status" value="1"/>
</dbReference>
<keyword evidence="6" id="KW-1185">Reference proteome</keyword>
<dbReference type="Proteomes" id="UP000190341">
    <property type="component" value="Unassembled WGS sequence"/>
</dbReference>
<evidence type="ECO:0000313" key="5">
    <source>
        <dbReference type="EMBL" id="SKC77989.1"/>
    </source>
</evidence>
<gene>
    <name evidence="5" type="ORF">SAMN06296058_2883</name>
</gene>
<comment type="similarity">
    <text evidence="4">Belongs to the glutamate--cysteine ligase type 2 family. YbdK subfamily.</text>
</comment>
<evidence type="ECO:0000313" key="6">
    <source>
        <dbReference type="Proteomes" id="UP000190341"/>
    </source>
</evidence>
<protein>
    <recommendedName>
        <fullName evidence="4">Putative glutamate--cysteine ligase 2</fullName>
        <ecNumber evidence="4">6.3.2.2</ecNumber>
    </recommendedName>
    <alternativeName>
        <fullName evidence="4">Gamma-glutamylcysteine synthetase 2</fullName>
        <shortName evidence="4">GCS 2</shortName>
        <shortName evidence="4">Gamma-GCS 2</shortName>
    </alternativeName>
</protein>
<dbReference type="InterPro" id="IPR050141">
    <property type="entry name" value="GCL_type2/YbdK_subfam"/>
</dbReference>
<keyword evidence="3 4" id="KW-0067">ATP-binding</keyword>
<dbReference type="NCBIfam" id="NF010039">
    <property type="entry name" value="PRK13515.1"/>
    <property type="match status" value="1"/>
</dbReference>
<dbReference type="GO" id="GO:0042398">
    <property type="term" value="P:modified amino acid biosynthetic process"/>
    <property type="evidence" value="ECO:0007669"/>
    <property type="project" value="InterPro"/>
</dbReference>
<evidence type="ECO:0000256" key="4">
    <source>
        <dbReference type="HAMAP-Rule" id="MF_01609"/>
    </source>
</evidence>
<dbReference type="PANTHER" id="PTHR36510:SF1">
    <property type="entry name" value="GLUTAMATE--CYSTEINE LIGASE 2-RELATED"/>
    <property type="match status" value="1"/>
</dbReference>
<organism evidence="5 6">
    <name type="scientific">Pseudoxanthomonas indica</name>
    <dbReference type="NCBI Taxonomy" id="428993"/>
    <lineage>
        <taxon>Bacteria</taxon>
        <taxon>Pseudomonadati</taxon>
        <taxon>Pseudomonadota</taxon>
        <taxon>Gammaproteobacteria</taxon>
        <taxon>Lysobacterales</taxon>
        <taxon>Lysobacteraceae</taxon>
        <taxon>Pseudoxanthomonas</taxon>
    </lineage>
</organism>
<accession>A0A1T5LQX8</accession>
<comment type="catalytic activity">
    <reaction evidence="4">
        <text>L-cysteine + L-glutamate + ATP = gamma-L-glutamyl-L-cysteine + ADP + phosphate + H(+)</text>
        <dbReference type="Rhea" id="RHEA:13285"/>
        <dbReference type="ChEBI" id="CHEBI:15378"/>
        <dbReference type="ChEBI" id="CHEBI:29985"/>
        <dbReference type="ChEBI" id="CHEBI:30616"/>
        <dbReference type="ChEBI" id="CHEBI:35235"/>
        <dbReference type="ChEBI" id="CHEBI:43474"/>
        <dbReference type="ChEBI" id="CHEBI:58173"/>
        <dbReference type="ChEBI" id="CHEBI:456216"/>
        <dbReference type="EC" id="6.3.2.2"/>
    </reaction>
</comment>